<feature type="domain" description="Carrier" evidence="5">
    <location>
        <begin position="577"/>
        <end position="653"/>
    </location>
</feature>
<evidence type="ECO:0000256" key="2">
    <source>
        <dbReference type="ARBA" id="ARBA00022598"/>
    </source>
</evidence>
<dbReference type="Pfam" id="PF00550">
    <property type="entry name" value="PP-binding"/>
    <property type="match status" value="1"/>
</dbReference>
<evidence type="ECO:0000256" key="1">
    <source>
        <dbReference type="ARBA" id="ARBA00006432"/>
    </source>
</evidence>
<dbReference type="InterPro" id="IPR000873">
    <property type="entry name" value="AMP-dep_synth/lig_dom"/>
</dbReference>
<dbReference type="Gene3D" id="3.30.300.30">
    <property type="match status" value="1"/>
</dbReference>
<dbReference type="PANTHER" id="PTHR22754:SF32">
    <property type="entry name" value="DISCO-INTERACTING PROTEIN 2"/>
    <property type="match status" value="1"/>
</dbReference>
<evidence type="ECO:0000313" key="7">
    <source>
        <dbReference type="Proteomes" id="UP001273505"/>
    </source>
</evidence>
<dbReference type="Gene3D" id="1.10.1200.10">
    <property type="entry name" value="ACP-like"/>
    <property type="match status" value="1"/>
</dbReference>
<accession>A0ABU4S2X6</accession>
<evidence type="ECO:0000256" key="4">
    <source>
        <dbReference type="ARBA" id="ARBA00023098"/>
    </source>
</evidence>
<dbReference type="PROSITE" id="PS00455">
    <property type="entry name" value="AMP_BINDING"/>
    <property type="match status" value="1"/>
</dbReference>
<dbReference type="InterPro" id="IPR042099">
    <property type="entry name" value="ANL_N_sf"/>
</dbReference>
<dbReference type="InterPro" id="IPR025110">
    <property type="entry name" value="AMP-bd_C"/>
</dbReference>
<proteinExistence type="inferred from homology"/>
<protein>
    <submittedName>
        <fullName evidence="6">AMP-binding protein</fullName>
    </submittedName>
</protein>
<dbReference type="Pfam" id="PF23024">
    <property type="entry name" value="AMP-dom_DIP2-like"/>
    <property type="match status" value="1"/>
</dbReference>
<comment type="similarity">
    <text evidence="1">Belongs to the ATP-dependent AMP-binding enzyme family.</text>
</comment>
<dbReference type="PANTHER" id="PTHR22754">
    <property type="entry name" value="DISCO-INTERACTING PROTEIN 2 DIP2 -RELATED"/>
    <property type="match status" value="1"/>
</dbReference>
<dbReference type="EMBL" id="JAXAFO010000059">
    <property type="protein sequence ID" value="MDX6851437.1"/>
    <property type="molecule type" value="Genomic_DNA"/>
</dbReference>
<reference evidence="6 7" key="1">
    <citation type="submission" date="2023-11" db="EMBL/GenBank/DDBJ databases">
        <title>Gilvimarinus fulvus sp. nov., isolated from the surface of Kelp.</title>
        <authorList>
            <person name="Sun Y.Y."/>
            <person name="Gong Y."/>
            <person name="Du Z.J."/>
        </authorList>
    </citation>
    <scope>NUCLEOTIDE SEQUENCE [LARGE SCALE GENOMIC DNA]</scope>
    <source>
        <strain evidence="6 7">SDUM040013</strain>
    </source>
</reference>
<name>A0ABU4S2X6_9GAMM</name>
<keyword evidence="2" id="KW-0436">Ligase</keyword>
<dbReference type="SUPFAM" id="SSF56801">
    <property type="entry name" value="Acetyl-CoA synthetase-like"/>
    <property type="match status" value="1"/>
</dbReference>
<dbReference type="InterPro" id="IPR009081">
    <property type="entry name" value="PP-bd_ACP"/>
</dbReference>
<dbReference type="Gene3D" id="3.40.50.12780">
    <property type="entry name" value="N-terminal domain of ligase-like"/>
    <property type="match status" value="1"/>
</dbReference>
<comment type="caution">
    <text evidence="6">The sequence shown here is derived from an EMBL/GenBank/DDBJ whole genome shotgun (WGS) entry which is preliminary data.</text>
</comment>
<evidence type="ECO:0000259" key="5">
    <source>
        <dbReference type="PROSITE" id="PS50075"/>
    </source>
</evidence>
<dbReference type="Proteomes" id="UP001273505">
    <property type="component" value="Unassembled WGS sequence"/>
</dbReference>
<dbReference type="Pfam" id="PF00501">
    <property type="entry name" value="AMP-binding"/>
    <property type="match status" value="1"/>
</dbReference>
<dbReference type="InterPro" id="IPR020845">
    <property type="entry name" value="AMP-binding_CS"/>
</dbReference>
<dbReference type="SUPFAM" id="SSF47336">
    <property type="entry name" value="ACP-like"/>
    <property type="match status" value="1"/>
</dbReference>
<keyword evidence="3" id="KW-0276">Fatty acid metabolism</keyword>
<dbReference type="RefSeq" id="WP_302723368.1">
    <property type="nucleotide sequence ID" value="NZ_JAULRU010000611.1"/>
</dbReference>
<evidence type="ECO:0000256" key="3">
    <source>
        <dbReference type="ARBA" id="ARBA00022832"/>
    </source>
</evidence>
<organism evidence="6 7">
    <name type="scientific">Gilvimarinus gilvus</name>
    <dbReference type="NCBI Taxonomy" id="3058038"/>
    <lineage>
        <taxon>Bacteria</taxon>
        <taxon>Pseudomonadati</taxon>
        <taxon>Pseudomonadota</taxon>
        <taxon>Gammaproteobacteria</taxon>
        <taxon>Cellvibrionales</taxon>
        <taxon>Cellvibrionaceae</taxon>
        <taxon>Gilvimarinus</taxon>
    </lineage>
</organism>
<dbReference type="InterPro" id="IPR036736">
    <property type="entry name" value="ACP-like_sf"/>
</dbReference>
<evidence type="ECO:0000313" key="6">
    <source>
        <dbReference type="EMBL" id="MDX6851437.1"/>
    </source>
</evidence>
<dbReference type="InterPro" id="IPR040097">
    <property type="entry name" value="FAAL/FAAC"/>
</dbReference>
<dbReference type="CDD" id="cd05931">
    <property type="entry name" value="FAAL"/>
    <property type="match status" value="1"/>
</dbReference>
<keyword evidence="7" id="KW-1185">Reference proteome</keyword>
<keyword evidence="4" id="KW-0443">Lipid metabolism</keyword>
<sequence>MIFIEKLQQYAVANPKKIAFRYLDHSGSEVESVTFKELSDRATCRARNISLFAKSGDRVVLLHSSGIEYIATMLGCLMLGVVAVPLYPPRKNSRAERVEEVIASCDAAAALTDSEQLAAVESLIDACRLVRPVPVYASDNMRDGSNNNFNESEDGDIAVLQFTSGSTGIPKGVIVTHDNIEANVEALISAANVTSEDEFVNWLPLYHDLGLITTIFLPLYIGATSTLMAPATFVKSPLVWLKSITKYKGTIAGAPNFAFDLCVKKSREDEDFQIDLSSWRVAFNAAEPVRLETLSSFHDKYKSYGFAWSSFFPAYGLAEATAFVTGSLNSNGPSVLTVDLESLQNRKVVLIDGSVQGSPGKHIQLVGNGRVSNNHFISICGSESQEDATSTLIGEIEISGPSVSPGYWTKSRSDERLDDGMFNTGENSIKTGDLGFILEQELYVVGRISDLIIINGKNYYPQDIERSVTQVSEVLRDGACVAFGLEEGSDTSLGLVVELEREFYRRANFEMLTADIKQKVSLEFGISVSKISFLSPLSLPMTSSGKVQRRKTKDRMLKGSLQGVLHCSQAGLEESVLPRSETEEILYKLWCEVIRDCRFGVTNNIFTLGIDSIQIVDIHNKVIMHYENIEFPSDLVYEYPSIESLASYIESNSTNTSPLGGKDSLNVKRRTIKI</sequence>
<dbReference type="PROSITE" id="PS50075">
    <property type="entry name" value="CARRIER"/>
    <property type="match status" value="1"/>
</dbReference>
<dbReference type="InterPro" id="IPR045851">
    <property type="entry name" value="AMP-bd_C_sf"/>
</dbReference>
<gene>
    <name evidence="6" type="ORF">SCD92_18855</name>
</gene>